<dbReference type="GO" id="GO:0019852">
    <property type="term" value="P:L-ascorbic acid metabolic process"/>
    <property type="evidence" value="ECO:0007669"/>
    <property type="project" value="TreeGrafter"/>
</dbReference>
<dbReference type="PANTHER" id="PTHR43489:SF1">
    <property type="entry name" value="L-RIBULOSE-5-PHOSPHATE 3-EPIMERASE SGBU-RELATED"/>
    <property type="match status" value="1"/>
</dbReference>
<dbReference type="SUPFAM" id="SSF51658">
    <property type="entry name" value="Xylose isomerase-like"/>
    <property type="match status" value="1"/>
</dbReference>
<gene>
    <name evidence="3" type="ORF">GNF79_16485</name>
</gene>
<dbReference type="InterPro" id="IPR050417">
    <property type="entry name" value="Sugar_Epim/Isomerase"/>
</dbReference>
<dbReference type="EC" id="5.1.3.22" evidence="3"/>
<keyword evidence="1 3" id="KW-0413">Isomerase</keyword>
<accession>A0AAW9IHV5</accession>
<dbReference type="Proteomes" id="UP001291306">
    <property type="component" value="Unassembled WGS sequence"/>
</dbReference>
<reference evidence="3" key="1">
    <citation type="submission" date="2019-11" db="EMBL/GenBank/DDBJ databases">
        <title>Characterization of Clostridium perfringens isolates from swine manure treated agricultural soils.</title>
        <authorList>
            <person name="Wushke S.T."/>
        </authorList>
    </citation>
    <scope>NUCLEOTIDE SEQUENCE</scope>
    <source>
        <strain evidence="3">X26</strain>
    </source>
</reference>
<dbReference type="Gene3D" id="3.20.20.150">
    <property type="entry name" value="Divalent-metal-dependent TIM barrel enzymes"/>
    <property type="match status" value="1"/>
</dbReference>
<proteinExistence type="predicted"/>
<dbReference type="EMBL" id="WNVC01000512">
    <property type="protein sequence ID" value="MDZ5000629.1"/>
    <property type="molecule type" value="Genomic_DNA"/>
</dbReference>
<dbReference type="Pfam" id="PF01261">
    <property type="entry name" value="AP_endonuc_2"/>
    <property type="match status" value="1"/>
</dbReference>
<name>A0AAW9IHV5_CLOPF</name>
<evidence type="ECO:0000313" key="4">
    <source>
        <dbReference type="Proteomes" id="UP001291306"/>
    </source>
</evidence>
<dbReference type="NCBIfam" id="NF009689">
    <property type="entry name" value="PRK13210.1"/>
    <property type="match status" value="1"/>
</dbReference>
<comment type="caution">
    <text evidence="3">The sequence shown here is derived from an EMBL/GenBank/DDBJ whole genome shotgun (WGS) entry which is preliminary data.</text>
</comment>
<evidence type="ECO:0000313" key="3">
    <source>
        <dbReference type="EMBL" id="MDZ5000629.1"/>
    </source>
</evidence>
<sequence>TLGLYEKSMPNTLSFKEKLQCARECGFDYMEISIDETDEKLARLDMTKEERFEIVKAMFEVGLPIRTMCLSGHRKYPLGSLNEETRNRALEIMEKAIDLAYDLGIRVIQIAGYDVYYEESNEETKELFIKNLEKSVEMASKKGVILAFETMETDFLNTVEKAMEYVNLVNSPYLQVYPDCGNVTNAVLNTERT</sequence>
<dbReference type="GO" id="GO:0034015">
    <property type="term" value="F:L-ribulose-5-phosphate 3-epimerase activity"/>
    <property type="evidence" value="ECO:0007669"/>
    <property type="project" value="UniProtKB-EC"/>
</dbReference>
<feature type="domain" description="Xylose isomerase-like TIM barrel" evidence="2">
    <location>
        <begin position="22"/>
        <end position="184"/>
    </location>
</feature>
<feature type="non-terminal residue" evidence="3">
    <location>
        <position position="1"/>
    </location>
</feature>
<feature type="non-terminal residue" evidence="3">
    <location>
        <position position="193"/>
    </location>
</feature>
<evidence type="ECO:0000256" key="1">
    <source>
        <dbReference type="ARBA" id="ARBA00023235"/>
    </source>
</evidence>
<dbReference type="AlphaFoldDB" id="A0AAW9IHV5"/>
<dbReference type="InterPro" id="IPR013022">
    <property type="entry name" value="Xyl_isomerase-like_TIM-brl"/>
</dbReference>
<evidence type="ECO:0000259" key="2">
    <source>
        <dbReference type="Pfam" id="PF01261"/>
    </source>
</evidence>
<protein>
    <submittedName>
        <fullName evidence="3">L-ribulose-5-phosphate 3-epimerase</fullName>
        <ecNumber evidence="3">5.1.3.22</ecNumber>
    </submittedName>
</protein>
<organism evidence="3 4">
    <name type="scientific">Clostridium perfringens</name>
    <dbReference type="NCBI Taxonomy" id="1502"/>
    <lineage>
        <taxon>Bacteria</taxon>
        <taxon>Bacillati</taxon>
        <taxon>Bacillota</taxon>
        <taxon>Clostridia</taxon>
        <taxon>Eubacteriales</taxon>
        <taxon>Clostridiaceae</taxon>
        <taxon>Clostridium</taxon>
    </lineage>
</organism>
<dbReference type="PANTHER" id="PTHR43489">
    <property type="entry name" value="ISOMERASE"/>
    <property type="match status" value="1"/>
</dbReference>
<dbReference type="RefSeq" id="WP_322458878.1">
    <property type="nucleotide sequence ID" value="NZ_WNVC01000512.1"/>
</dbReference>
<dbReference type="InterPro" id="IPR036237">
    <property type="entry name" value="Xyl_isomerase-like_sf"/>
</dbReference>